<evidence type="ECO:0000313" key="2">
    <source>
        <dbReference type="Proteomes" id="UP000183843"/>
    </source>
</evidence>
<name>A0A1I0V046_SELRU</name>
<sequence>MAGFSLVREYHQDLHIFECLLGGDNRPVK</sequence>
<accession>A0A1I0V046</accession>
<protein>
    <submittedName>
        <fullName evidence="1">Uncharacterized protein</fullName>
    </submittedName>
</protein>
<reference evidence="1 2" key="1">
    <citation type="submission" date="2016-10" db="EMBL/GenBank/DDBJ databases">
        <authorList>
            <person name="de Groot N.N."/>
        </authorList>
    </citation>
    <scope>NUCLEOTIDE SEQUENCE [LARGE SCALE GENOMIC DNA]</scope>
    <source>
        <strain evidence="1 2">L14</strain>
    </source>
</reference>
<dbReference type="EMBL" id="FOJX01000001">
    <property type="protein sequence ID" value="SFA68916.1"/>
    <property type="molecule type" value="Genomic_DNA"/>
</dbReference>
<proteinExistence type="predicted"/>
<gene>
    <name evidence="1" type="ORF">SAMN05216587_10133</name>
</gene>
<dbReference type="AlphaFoldDB" id="A0A1I0V046"/>
<organism evidence="1 2">
    <name type="scientific">Selenomonas ruminantium</name>
    <dbReference type="NCBI Taxonomy" id="971"/>
    <lineage>
        <taxon>Bacteria</taxon>
        <taxon>Bacillati</taxon>
        <taxon>Bacillota</taxon>
        <taxon>Negativicutes</taxon>
        <taxon>Selenomonadales</taxon>
        <taxon>Selenomonadaceae</taxon>
        <taxon>Selenomonas</taxon>
    </lineage>
</organism>
<dbReference type="Proteomes" id="UP000183843">
    <property type="component" value="Unassembled WGS sequence"/>
</dbReference>
<evidence type="ECO:0000313" key="1">
    <source>
        <dbReference type="EMBL" id="SFA68916.1"/>
    </source>
</evidence>